<name>F8F2S3_GRAC1</name>
<evidence type="ECO:0000259" key="2">
    <source>
        <dbReference type="Pfam" id="PF00155"/>
    </source>
</evidence>
<dbReference type="KEGG" id="scd:Spica_1321"/>
<dbReference type="InterPro" id="IPR004838">
    <property type="entry name" value="NHTrfase_class1_PyrdxlP-BS"/>
</dbReference>
<gene>
    <name evidence="3" type="ordered locus">Spica_1321</name>
</gene>
<dbReference type="NCBIfam" id="NF005305">
    <property type="entry name" value="PRK06836.1"/>
    <property type="match status" value="1"/>
</dbReference>
<dbReference type="HOGENOM" id="CLU_017584_4_3_12"/>
<dbReference type="EC" id="2.6.1.-" evidence="1"/>
<accession>F8F2S3</accession>
<dbReference type="CDD" id="cd00609">
    <property type="entry name" value="AAT_like"/>
    <property type="match status" value="1"/>
</dbReference>
<dbReference type="RefSeq" id="WP_013968778.1">
    <property type="nucleotide sequence ID" value="NC_015732.1"/>
</dbReference>
<dbReference type="PANTHER" id="PTHR42691">
    <property type="entry name" value="ASPARTATE AMINOTRANSFERASE YHDR-RELATED"/>
    <property type="match status" value="1"/>
</dbReference>
<dbReference type="SUPFAM" id="SSF53383">
    <property type="entry name" value="PLP-dependent transferases"/>
    <property type="match status" value="1"/>
</dbReference>
<dbReference type="GO" id="GO:0008483">
    <property type="term" value="F:transaminase activity"/>
    <property type="evidence" value="ECO:0007669"/>
    <property type="project" value="UniProtKB-KW"/>
</dbReference>
<dbReference type="InterPro" id="IPR015421">
    <property type="entry name" value="PyrdxlP-dep_Trfase_major"/>
</dbReference>
<comment type="cofactor">
    <cofactor evidence="1">
        <name>pyridoxal 5'-phosphate</name>
        <dbReference type="ChEBI" id="CHEBI:597326"/>
    </cofactor>
</comment>
<dbReference type="eggNOG" id="COG0436">
    <property type="taxonomic scope" value="Bacteria"/>
</dbReference>
<comment type="similarity">
    <text evidence="1">Belongs to the class-I pyridoxal-phosphate-dependent aminotransferase family.</text>
</comment>
<reference evidence="4" key="1">
    <citation type="journal article" date="2013" name="Stand. Genomic Sci.">
        <title>Genome sequence of the thermophilic fresh-water bacterium Spirochaeta caldaria type strain (H1(T)), reclassification of Spirochaeta caldaria, Spirochaeta stenostrepta, and Spirochaeta zuelzerae in the genus Treponema as Treponema caldaria comb. nov., Treponema stenostrepta comb. nov., and Treponema zuelzerae comb. nov., and emendation of the genus Treponema.</title>
        <authorList>
            <person name="Abt B."/>
            <person name="Goker M."/>
            <person name="Scheuner C."/>
            <person name="Han C."/>
            <person name="Lu M."/>
            <person name="Misra M."/>
            <person name="Lapidus A."/>
            <person name="Nolan M."/>
            <person name="Lucas S."/>
            <person name="Hammon N."/>
            <person name="Deshpande S."/>
            <person name="Cheng J.F."/>
            <person name="Tapia R."/>
            <person name="Goodwin L.A."/>
            <person name="Pitluck S."/>
            <person name="Liolios K."/>
            <person name="Pagani I."/>
            <person name="Ivanova N."/>
            <person name="Mavromatis K."/>
            <person name="Mikhailova N."/>
            <person name="Huntemann M."/>
            <person name="Pati A."/>
            <person name="Chen A."/>
            <person name="Palaniappan K."/>
            <person name="Land M."/>
            <person name="Hauser L."/>
            <person name="Jeffries C.D."/>
            <person name="Rohde M."/>
            <person name="Spring S."/>
            <person name="Gronow S."/>
            <person name="Detter J.C."/>
            <person name="Bristow J."/>
            <person name="Eisen J.A."/>
            <person name="Markowitz V."/>
            <person name="Hugenholtz P."/>
            <person name="Kyrpides N.C."/>
            <person name="Woyke T."/>
            <person name="Klenk H.P."/>
        </authorList>
    </citation>
    <scope>NUCLEOTIDE SEQUENCE</scope>
    <source>
        <strain evidence="4">ATCC 51460 / DSM 7334 / H1</strain>
    </source>
</reference>
<organism evidence="3 4">
    <name type="scientific">Gracilinema caldarium (strain ATCC 51460 / DSM 7334 / H1)</name>
    <name type="common">Treponema caldarium</name>
    <dbReference type="NCBI Taxonomy" id="744872"/>
    <lineage>
        <taxon>Bacteria</taxon>
        <taxon>Pseudomonadati</taxon>
        <taxon>Spirochaetota</taxon>
        <taxon>Spirochaetia</taxon>
        <taxon>Spirochaetales</taxon>
        <taxon>Breznakiellaceae</taxon>
        <taxon>Gracilinema</taxon>
    </lineage>
</organism>
<dbReference type="InterPro" id="IPR015424">
    <property type="entry name" value="PyrdxlP-dep_Trfase"/>
</dbReference>
<dbReference type="AlphaFoldDB" id="F8F2S3"/>
<evidence type="ECO:0000313" key="4">
    <source>
        <dbReference type="Proteomes" id="UP000000503"/>
    </source>
</evidence>
<dbReference type="OrthoDB" id="367386at2"/>
<feature type="domain" description="Aminotransferase class I/classII large" evidence="2">
    <location>
        <begin position="35"/>
        <end position="393"/>
    </location>
</feature>
<sequence>MPIADAIKKAQESGSWIRKMFEEGAALKKQYGADKVFDFSIGNPDIEPPPAFHTTLVELATEDAPGSHGYMPNPGFTEVREAMARKASQDHHVQIDGSHVVMCVGAAGGLNVVLKAILNPGDEVVVSKPYFVEYGSYISNHGGRMVLVPARADFDLDVNAIAAVLTEKTAAVLINSPHNPTGRIYPASTIHALAEALRLHGKKTGRYPYLIADEPYREIVYENLEVAPVLSAYEESIVVTSFSKTLSLPGERIGYIALGPNLANKQEMAGALAYATRVLGFVNAPALMQRIVAQLTTAQVDVSVYARRRDAFKQVLDAAGIPYIEPEGAFYLFCQVPARRHGPAVAADSATPIDVQFVNHLKDHLILAVPGTGFGASGYFRLAYCVDESIIRNSAGAFKKAMERW</sequence>
<dbReference type="PROSITE" id="PS00105">
    <property type="entry name" value="AA_TRANSFER_CLASS_1"/>
    <property type="match status" value="1"/>
</dbReference>
<keyword evidence="4" id="KW-1185">Reference proteome</keyword>
<evidence type="ECO:0000256" key="1">
    <source>
        <dbReference type="RuleBase" id="RU000481"/>
    </source>
</evidence>
<evidence type="ECO:0000313" key="3">
    <source>
        <dbReference type="EMBL" id="AEJ19467.1"/>
    </source>
</evidence>
<dbReference type="EMBL" id="CP002868">
    <property type="protein sequence ID" value="AEJ19467.1"/>
    <property type="molecule type" value="Genomic_DNA"/>
</dbReference>
<keyword evidence="1 3" id="KW-0808">Transferase</keyword>
<dbReference type="GO" id="GO:0030170">
    <property type="term" value="F:pyridoxal phosphate binding"/>
    <property type="evidence" value="ECO:0007669"/>
    <property type="project" value="InterPro"/>
</dbReference>
<dbReference type="Gene3D" id="3.40.640.10">
    <property type="entry name" value="Type I PLP-dependent aspartate aminotransferase-like (Major domain)"/>
    <property type="match status" value="1"/>
</dbReference>
<dbReference type="InterPro" id="IPR004839">
    <property type="entry name" value="Aminotransferase_I/II_large"/>
</dbReference>
<proteinExistence type="inferred from homology"/>
<dbReference type="Pfam" id="PF00155">
    <property type="entry name" value="Aminotran_1_2"/>
    <property type="match status" value="1"/>
</dbReference>
<dbReference type="STRING" id="744872.Spica_1321"/>
<dbReference type="PANTHER" id="PTHR42691:SF1">
    <property type="entry name" value="ASPARTATE AMINOTRANSFERASE YHDR-RELATED"/>
    <property type="match status" value="1"/>
</dbReference>
<protein>
    <recommendedName>
        <fullName evidence="1">Aminotransferase</fullName>
        <ecNumber evidence="1">2.6.1.-</ecNumber>
    </recommendedName>
</protein>
<keyword evidence="1 3" id="KW-0032">Aminotransferase</keyword>
<dbReference type="Proteomes" id="UP000000503">
    <property type="component" value="Chromosome"/>
</dbReference>